<accession>A0AAU8DLW6</accession>
<evidence type="ECO:0000256" key="1">
    <source>
        <dbReference type="SAM" id="Phobius"/>
    </source>
</evidence>
<feature type="transmembrane region" description="Helical" evidence="1">
    <location>
        <begin position="86"/>
        <end position="105"/>
    </location>
</feature>
<gene>
    <name evidence="2" type="ORF">ABLG96_16240</name>
</gene>
<dbReference type="EMBL" id="CP159218">
    <property type="protein sequence ID" value="XCG62756.1"/>
    <property type="molecule type" value="Genomic_DNA"/>
</dbReference>
<sequence>MQSGISGSSRDHAGPLVLISTWRLVLAATALTGFAAALTGDFERGFIPFNLNYFSQLGALAVGLTALGGLLSPLWNDGRIEGARGFLRGASTTWSVLIMIVFATLLHGSYSSLSSKLEHLVVPVLAAIDWIVVGRNSSRLQWWWPLVWLAGPVVYLPFYIAATHQRGRPLYVFLDPDNGDFWIVAAGVLLGFAVLGYLFWAIGRLRGRMVSSRTGPHPG</sequence>
<feature type="transmembrane region" description="Helical" evidence="1">
    <location>
        <begin position="51"/>
        <end position="74"/>
    </location>
</feature>
<name>A0AAU8DLW6_9ACTN</name>
<dbReference type="RefSeq" id="WP_353648371.1">
    <property type="nucleotide sequence ID" value="NZ_CP159218.1"/>
</dbReference>
<keyword evidence="1" id="KW-0472">Membrane</keyword>
<organism evidence="2">
    <name type="scientific">Nakamurella sp. A5-74</name>
    <dbReference type="NCBI Taxonomy" id="3158264"/>
    <lineage>
        <taxon>Bacteria</taxon>
        <taxon>Bacillati</taxon>
        <taxon>Actinomycetota</taxon>
        <taxon>Actinomycetes</taxon>
        <taxon>Nakamurellales</taxon>
        <taxon>Nakamurellaceae</taxon>
        <taxon>Nakamurella</taxon>
    </lineage>
</organism>
<feature type="transmembrane region" description="Helical" evidence="1">
    <location>
        <begin position="117"/>
        <end position="135"/>
    </location>
</feature>
<keyword evidence="1" id="KW-1133">Transmembrane helix</keyword>
<feature type="transmembrane region" description="Helical" evidence="1">
    <location>
        <begin position="21"/>
        <end position="39"/>
    </location>
</feature>
<keyword evidence="1" id="KW-0812">Transmembrane</keyword>
<protein>
    <submittedName>
        <fullName evidence="2">Pr6Pr family membrane protein</fullName>
    </submittedName>
</protein>
<dbReference type="AlphaFoldDB" id="A0AAU8DLW6"/>
<evidence type="ECO:0000313" key="2">
    <source>
        <dbReference type="EMBL" id="XCG62756.1"/>
    </source>
</evidence>
<proteinExistence type="predicted"/>
<reference evidence="2" key="1">
    <citation type="submission" date="2024-05" db="EMBL/GenBank/DDBJ databases">
        <authorList>
            <person name="Cai S.Y."/>
            <person name="Jin L.M."/>
            <person name="Li H.R."/>
        </authorList>
    </citation>
    <scope>NUCLEOTIDE SEQUENCE</scope>
    <source>
        <strain evidence="2">A5-74</strain>
    </source>
</reference>
<feature type="transmembrane region" description="Helical" evidence="1">
    <location>
        <begin position="181"/>
        <end position="203"/>
    </location>
</feature>
<feature type="transmembrane region" description="Helical" evidence="1">
    <location>
        <begin position="142"/>
        <end position="161"/>
    </location>
</feature>
<dbReference type="InterPro" id="IPR049713">
    <property type="entry name" value="Pr6Pr-like"/>
</dbReference>
<dbReference type="NCBIfam" id="NF038065">
    <property type="entry name" value="Pr6Pr"/>
    <property type="match status" value="1"/>
</dbReference>